<feature type="compositionally biased region" description="Low complexity" evidence="6">
    <location>
        <begin position="229"/>
        <end position="241"/>
    </location>
</feature>
<evidence type="ECO:0000256" key="5">
    <source>
        <dbReference type="PROSITE-ProRule" id="PRU00267"/>
    </source>
</evidence>
<accession>A0AAN7Q7P0</accession>
<feature type="region of interest" description="Disordered" evidence="6">
    <location>
        <begin position="204"/>
        <end position="279"/>
    </location>
</feature>
<dbReference type="CDD" id="cd22032">
    <property type="entry name" value="HMG-box_SoxF"/>
    <property type="match status" value="1"/>
</dbReference>
<name>A0AAN7Q7P0_9COLE</name>
<evidence type="ECO:0000256" key="6">
    <source>
        <dbReference type="SAM" id="MobiDB-lite"/>
    </source>
</evidence>
<dbReference type="Gene3D" id="1.10.30.10">
    <property type="entry name" value="High mobility group box domain"/>
    <property type="match status" value="1"/>
</dbReference>
<evidence type="ECO:0000259" key="7">
    <source>
        <dbReference type="PROSITE" id="PS50118"/>
    </source>
</evidence>
<dbReference type="InterPro" id="IPR036910">
    <property type="entry name" value="HMG_box_dom_sf"/>
</dbReference>
<dbReference type="Proteomes" id="UP001353858">
    <property type="component" value="Unassembled WGS sequence"/>
</dbReference>
<evidence type="ECO:0000256" key="2">
    <source>
        <dbReference type="ARBA" id="ARBA00023125"/>
    </source>
</evidence>
<dbReference type="PANTHER" id="PTHR10270:SF317">
    <property type="entry name" value="TRANSCRIPTION FACTOR SOX-15-RELATED"/>
    <property type="match status" value="1"/>
</dbReference>
<dbReference type="InterPro" id="IPR009071">
    <property type="entry name" value="HMG_box_dom"/>
</dbReference>
<dbReference type="PROSITE" id="PS50118">
    <property type="entry name" value="HMG_BOX_2"/>
    <property type="match status" value="1"/>
</dbReference>
<dbReference type="PANTHER" id="PTHR10270">
    <property type="entry name" value="SOX TRANSCRIPTION FACTOR"/>
    <property type="match status" value="1"/>
</dbReference>
<evidence type="ECO:0000313" key="9">
    <source>
        <dbReference type="Proteomes" id="UP001353858"/>
    </source>
</evidence>
<dbReference type="FunFam" id="1.10.30.10:FF:000008">
    <property type="entry name" value="transcription factor SOX-7"/>
    <property type="match status" value="1"/>
</dbReference>
<sequence>MASDEDCNTTYTYPVMEDATPSPTAANPYSNCLSPSNSTSPLLSQQYSMHMTPRYDYETDMIPASQVLPQVLPKTQDMWDMSQNIYADYRAYDNGRFQSEYIRPSYSDAMPVFAQTRNTNFVPKIGGQSQKVPKEARIRRPMNAFMVWAKVERKKLADENPDLHNADLSKMLGKKWRSLTPQDRRPYVEEAERLRVIHMTEHPNYKYRPRRRKHNKQRATSATGPRVGSSLPSPNLPNMSPRYTGYIPNASLSPGVQQNNFNTMDFTNSQNVSDYSQQSVDKRYSPVNFQQKYGQYNYVSYQQNYSQKNSYTMHTPDASPTHSPEPKHLLKQPKSPQSSNDEGKEESTSALPTPELSPLEQEKDYNYIDDKQRISNIQHTSNVTNSNLNSNVNASPTHQGYTTRVQNFRQTNAVNYTDSQPITSVPMANGMYVMCTNKSSVEQGHVVTGTFYPPVATSQDQQLLGANQPQNSLTNNTIASSSNTIHYYSSNIHQYYPNKDYYKEGIPMMNDQESKPDYLNYNSSIKNDVLEKQEYDLTYKSGVQDPYSSPYGGGMVQTYIPPNEERSDADSDVDTREFDKYLKLINNDSAMIDSNHNYHRHDNISTNITYNFQTQHTSVILPNTNVKPEPLMTHYPDIYNNHEVIPNGVQKNDDDFSEILADVRKTCYSN</sequence>
<evidence type="ECO:0000256" key="1">
    <source>
        <dbReference type="ARBA" id="ARBA00023015"/>
    </source>
</evidence>
<dbReference type="GO" id="GO:0001228">
    <property type="term" value="F:DNA-binding transcription activator activity, RNA polymerase II-specific"/>
    <property type="evidence" value="ECO:0007669"/>
    <property type="project" value="TreeGrafter"/>
</dbReference>
<dbReference type="SMART" id="SM00398">
    <property type="entry name" value="HMG"/>
    <property type="match status" value="1"/>
</dbReference>
<keyword evidence="1" id="KW-0805">Transcription regulation</keyword>
<feature type="region of interest" description="Disordered" evidence="6">
    <location>
        <begin position="310"/>
        <end position="361"/>
    </location>
</feature>
<feature type="DNA-binding region" description="HMG box" evidence="5">
    <location>
        <begin position="138"/>
        <end position="206"/>
    </location>
</feature>
<dbReference type="GO" id="GO:0030154">
    <property type="term" value="P:cell differentiation"/>
    <property type="evidence" value="ECO:0007669"/>
    <property type="project" value="TreeGrafter"/>
</dbReference>
<evidence type="ECO:0000256" key="3">
    <source>
        <dbReference type="ARBA" id="ARBA00023163"/>
    </source>
</evidence>
<dbReference type="GO" id="GO:0000978">
    <property type="term" value="F:RNA polymerase II cis-regulatory region sequence-specific DNA binding"/>
    <property type="evidence" value="ECO:0007669"/>
    <property type="project" value="TreeGrafter"/>
</dbReference>
<feature type="domain" description="HMG box" evidence="7">
    <location>
        <begin position="138"/>
        <end position="206"/>
    </location>
</feature>
<keyword evidence="9" id="KW-1185">Reference proteome</keyword>
<comment type="caution">
    <text evidence="8">The sequence shown here is derived from an EMBL/GenBank/DDBJ whole genome shotgun (WGS) entry which is preliminary data.</text>
</comment>
<feature type="compositionally biased region" description="Polar residues" evidence="6">
    <location>
        <begin position="250"/>
        <end position="279"/>
    </location>
</feature>
<reference evidence="9" key="1">
    <citation type="submission" date="2023-01" db="EMBL/GenBank/DDBJ databases">
        <title>Key to firefly adult light organ development and bioluminescence: homeobox transcription factors regulate luciferase expression and transportation to peroxisome.</title>
        <authorList>
            <person name="Fu X."/>
        </authorList>
    </citation>
    <scope>NUCLEOTIDE SEQUENCE [LARGE SCALE GENOMIC DNA]</scope>
</reference>
<keyword evidence="2 5" id="KW-0238">DNA-binding</keyword>
<proteinExistence type="predicted"/>
<feature type="region of interest" description="Disordered" evidence="6">
    <location>
        <begin position="13"/>
        <end position="37"/>
    </location>
</feature>
<dbReference type="GO" id="GO:0005634">
    <property type="term" value="C:nucleus"/>
    <property type="evidence" value="ECO:0007669"/>
    <property type="project" value="UniProtKB-UniRule"/>
</dbReference>
<keyword evidence="4 5" id="KW-0539">Nucleus</keyword>
<gene>
    <name evidence="8" type="ORF">RN001_001143</name>
</gene>
<protein>
    <recommendedName>
        <fullName evidence="7">HMG box domain-containing protein</fullName>
    </recommendedName>
</protein>
<dbReference type="SUPFAM" id="SSF47095">
    <property type="entry name" value="HMG-box"/>
    <property type="match status" value="1"/>
</dbReference>
<dbReference type="Pfam" id="PF00505">
    <property type="entry name" value="HMG_box"/>
    <property type="match status" value="1"/>
</dbReference>
<evidence type="ECO:0000256" key="4">
    <source>
        <dbReference type="ARBA" id="ARBA00023242"/>
    </source>
</evidence>
<dbReference type="InterPro" id="IPR050140">
    <property type="entry name" value="SRY-related_HMG-box_TF-like"/>
</dbReference>
<dbReference type="AlphaFoldDB" id="A0AAN7Q7P0"/>
<dbReference type="EMBL" id="JARPUR010000001">
    <property type="protein sequence ID" value="KAK4884872.1"/>
    <property type="molecule type" value="Genomic_DNA"/>
</dbReference>
<organism evidence="8 9">
    <name type="scientific">Aquatica leii</name>
    <dbReference type="NCBI Taxonomy" id="1421715"/>
    <lineage>
        <taxon>Eukaryota</taxon>
        <taxon>Metazoa</taxon>
        <taxon>Ecdysozoa</taxon>
        <taxon>Arthropoda</taxon>
        <taxon>Hexapoda</taxon>
        <taxon>Insecta</taxon>
        <taxon>Pterygota</taxon>
        <taxon>Neoptera</taxon>
        <taxon>Endopterygota</taxon>
        <taxon>Coleoptera</taxon>
        <taxon>Polyphaga</taxon>
        <taxon>Elateriformia</taxon>
        <taxon>Elateroidea</taxon>
        <taxon>Lampyridae</taxon>
        <taxon>Luciolinae</taxon>
        <taxon>Aquatica</taxon>
    </lineage>
</organism>
<evidence type="ECO:0000313" key="8">
    <source>
        <dbReference type="EMBL" id="KAK4884872.1"/>
    </source>
</evidence>
<keyword evidence="3" id="KW-0804">Transcription</keyword>
<feature type="compositionally biased region" description="Basic residues" evidence="6">
    <location>
        <begin position="205"/>
        <end position="217"/>
    </location>
</feature>